<accession>A0A2G9V0F4</accession>
<dbReference type="InterPro" id="IPR046940">
    <property type="entry name" value="TPPII_Ig-like_sf"/>
</dbReference>
<dbReference type="GO" id="GO:0006508">
    <property type="term" value="P:proteolysis"/>
    <property type="evidence" value="ECO:0007669"/>
    <property type="project" value="UniProtKB-KW"/>
</dbReference>
<dbReference type="Proteomes" id="UP000230423">
    <property type="component" value="Unassembled WGS sequence"/>
</dbReference>
<keyword evidence="3" id="KW-0378">Hydrolase</keyword>
<reference evidence="7 8" key="1">
    <citation type="submission" date="2015-09" db="EMBL/GenBank/DDBJ databases">
        <title>Draft genome of the parasitic nematode Teladorsagia circumcincta isolate WARC Sus (inbred).</title>
        <authorList>
            <person name="Mitreva M."/>
        </authorList>
    </citation>
    <scope>NUCLEOTIDE SEQUENCE [LARGE SCALE GENOMIC DNA]</scope>
    <source>
        <strain evidence="7 8">S</strain>
    </source>
</reference>
<dbReference type="SUPFAM" id="SSF52743">
    <property type="entry name" value="Subtilisin-like"/>
    <property type="match status" value="1"/>
</dbReference>
<dbReference type="Pfam" id="PF21223">
    <property type="entry name" value="TPPII_Ig-like-1"/>
    <property type="match status" value="1"/>
</dbReference>
<dbReference type="InterPro" id="IPR050131">
    <property type="entry name" value="Peptidase_S8_subtilisin-like"/>
</dbReference>
<comment type="similarity">
    <text evidence="1">Belongs to the peptidase S8 family.</text>
</comment>
<dbReference type="InterPro" id="IPR023828">
    <property type="entry name" value="Peptidase_S8_Ser-AS"/>
</dbReference>
<evidence type="ECO:0000313" key="8">
    <source>
        <dbReference type="Proteomes" id="UP000230423"/>
    </source>
</evidence>
<dbReference type="Pfam" id="PF00082">
    <property type="entry name" value="Peptidase_S8"/>
    <property type="match status" value="1"/>
</dbReference>
<keyword evidence="2" id="KW-0645">Protease</keyword>
<dbReference type="Gene3D" id="2.60.40.3170">
    <property type="match status" value="1"/>
</dbReference>
<keyword evidence="4" id="KW-0720">Serine protease</keyword>
<proteinExistence type="inferred from homology"/>
<dbReference type="PANTHER" id="PTHR43806">
    <property type="entry name" value="PEPTIDASE S8"/>
    <property type="match status" value="1"/>
</dbReference>
<feature type="domain" description="Tripeptidyl-peptidase II first Ig-like" evidence="6">
    <location>
        <begin position="146"/>
        <end position="251"/>
    </location>
</feature>
<dbReference type="EMBL" id="KZ345142">
    <property type="protein sequence ID" value="PIO75442.1"/>
    <property type="molecule type" value="Genomic_DNA"/>
</dbReference>
<dbReference type="GO" id="GO:0004252">
    <property type="term" value="F:serine-type endopeptidase activity"/>
    <property type="evidence" value="ECO:0007669"/>
    <property type="project" value="InterPro"/>
</dbReference>
<evidence type="ECO:0000256" key="1">
    <source>
        <dbReference type="ARBA" id="ARBA00011073"/>
    </source>
</evidence>
<evidence type="ECO:0000313" key="7">
    <source>
        <dbReference type="EMBL" id="PIO75442.1"/>
    </source>
</evidence>
<feature type="domain" description="Peptidase S8/S53" evidence="5">
    <location>
        <begin position="23"/>
        <end position="101"/>
    </location>
</feature>
<dbReference type="InterPro" id="IPR036852">
    <property type="entry name" value="Peptidase_S8/S53_dom_sf"/>
</dbReference>
<evidence type="ECO:0000256" key="2">
    <source>
        <dbReference type="ARBA" id="ARBA00022670"/>
    </source>
</evidence>
<dbReference type="PANTHER" id="PTHR43806:SF14">
    <property type="entry name" value="TRIPEPTIDYL-PEPTIDASE 2"/>
    <property type="match status" value="1"/>
</dbReference>
<keyword evidence="8" id="KW-1185">Reference proteome</keyword>
<dbReference type="AlphaFoldDB" id="A0A2G9V0F4"/>
<name>A0A2G9V0F4_TELCI</name>
<evidence type="ECO:0000259" key="5">
    <source>
        <dbReference type="Pfam" id="PF00082"/>
    </source>
</evidence>
<dbReference type="GO" id="GO:0005829">
    <property type="term" value="C:cytosol"/>
    <property type="evidence" value="ECO:0007669"/>
    <property type="project" value="TreeGrafter"/>
</dbReference>
<gene>
    <name evidence="7" type="ORF">TELCIR_02515</name>
</gene>
<protein>
    <submittedName>
        <fullName evidence="7">Peptidase, S8/S53 family</fullName>
    </submittedName>
</protein>
<dbReference type="GO" id="GO:0008240">
    <property type="term" value="F:tripeptidyl-peptidase activity"/>
    <property type="evidence" value="ECO:0007669"/>
    <property type="project" value="TreeGrafter"/>
</dbReference>
<dbReference type="OrthoDB" id="10256524at2759"/>
<dbReference type="PROSITE" id="PS00138">
    <property type="entry name" value="SUBTILASE_SER"/>
    <property type="match status" value="1"/>
</dbReference>
<evidence type="ECO:0000256" key="4">
    <source>
        <dbReference type="ARBA" id="ARBA00022825"/>
    </source>
</evidence>
<evidence type="ECO:0000259" key="6">
    <source>
        <dbReference type="Pfam" id="PF21223"/>
    </source>
</evidence>
<organism evidence="7 8">
    <name type="scientific">Teladorsagia circumcincta</name>
    <name type="common">Brown stomach worm</name>
    <name type="synonym">Ostertagia circumcincta</name>
    <dbReference type="NCBI Taxonomy" id="45464"/>
    <lineage>
        <taxon>Eukaryota</taxon>
        <taxon>Metazoa</taxon>
        <taxon>Ecdysozoa</taxon>
        <taxon>Nematoda</taxon>
        <taxon>Chromadorea</taxon>
        <taxon>Rhabditida</taxon>
        <taxon>Rhabditina</taxon>
        <taxon>Rhabditomorpha</taxon>
        <taxon>Strongyloidea</taxon>
        <taxon>Trichostrongylidae</taxon>
        <taxon>Teladorsagia</taxon>
    </lineage>
</organism>
<dbReference type="InterPro" id="IPR000209">
    <property type="entry name" value="Peptidase_S8/S53_dom"/>
</dbReference>
<evidence type="ECO:0000256" key="3">
    <source>
        <dbReference type="ARBA" id="ARBA00022801"/>
    </source>
</evidence>
<dbReference type="InterPro" id="IPR048383">
    <property type="entry name" value="TPPII_Ig-like-1"/>
</dbReference>
<dbReference type="Gene3D" id="3.40.50.200">
    <property type="entry name" value="Peptidase S8/S53 domain"/>
    <property type="match status" value="1"/>
</dbReference>
<sequence>MISDVANYTVHIASSGNRLEICLPSGAHGSHVANIAAAHYPDTPELNGLAPGAKIISMMISDVRVNSMETGTSLIRAFNKCVEMKVDIVNMSFGEGTHFPDKGIDGALGVSLYAPGAAIAGVPRYTRKSAEMMNGTSMSSPNATGAIGIYIRELLESQNLQEYTVTVQPKFKEFSDNIGKSDLAMKISLQSDGEFLEFPRTFLLTAGEGHFAVKVDPRILSRGEFCYTEIVGLCEDNYNMGPLFRVPITVICPEEVSCENDYTYEREFEALSGEVNRHFIAVPAGANVCGGDLGRKRVSVFTEGALHAALCADSR</sequence>